<comment type="caution">
    <text evidence="3">The sequence shown here is derived from an EMBL/GenBank/DDBJ whole genome shotgun (WGS) entry which is preliminary data.</text>
</comment>
<keyword evidence="4" id="KW-1185">Reference proteome</keyword>
<reference evidence="4" key="1">
    <citation type="submission" date="2024-04" db="EMBL/GenBank/DDBJ databases">
        <title>Salinicola lusitanus LLJ914,a marine bacterium isolated from the Okinawa Trough.</title>
        <authorList>
            <person name="Li J."/>
        </authorList>
    </citation>
    <scope>NUCLEOTIDE SEQUENCE [LARGE SCALE GENOMIC DNA]</scope>
</reference>
<proteinExistence type="predicted"/>
<dbReference type="AlphaFoldDB" id="A0AAW0MLG7"/>
<evidence type="ECO:0000313" key="4">
    <source>
        <dbReference type="Proteomes" id="UP001460270"/>
    </source>
</evidence>
<feature type="region of interest" description="Disordered" evidence="2">
    <location>
        <begin position="24"/>
        <end position="44"/>
    </location>
</feature>
<dbReference type="Proteomes" id="UP001460270">
    <property type="component" value="Unassembled WGS sequence"/>
</dbReference>
<dbReference type="Gene3D" id="3.30.70.1820">
    <property type="entry name" value="L1 transposable element, RRM domain"/>
    <property type="match status" value="1"/>
</dbReference>
<feature type="coiled-coil region" evidence="1">
    <location>
        <begin position="115"/>
        <end position="149"/>
    </location>
</feature>
<gene>
    <name evidence="3" type="ORF">WMY93_033354</name>
</gene>
<keyword evidence="1" id="KW-0175">Coiled coil</keyword>
<evidence type="ECO:0000313" key="3">
    <source>
        <dbReference type="EMBL" id="KAK7879976.1"/>
    </source>
</evidence>
<accession>A0AAW0MLG7</accession>
<sequence length="243" mass="26334">MAGKSTIKIRNTIQTQLKPSLQAVSSGEQLAATESGPAQATEGNPATDITALKLELLTSLKDDIAGIIKKEFQDALGPALSPIRAANKVADATLATLTSTVGDMETVLTECTGDITSMKDTIEHLTATVTKLEKKCEDLESRSRRNNIRTVGVPEGPDTSSIAAVASLLKKVLALENEPRLDLSHRTLQPKPKPDECPRAIVCKLHYYSDCVDILRRARERKQIKVGDITRSPLSGLRQHLMT</sequence>
<evidence type="ECO:0000256" key="1">
    <source>
        <dbReference type="SAM" id="Coils"/>
    </source>
</evidence>
<dbReference type="PANTHER" id="PTHR11505">
    <property type="entry name" value="L1 TRANSPOSABLE ELEMENT-RELATED"/>
    <property type="match status" value="1"/>
</dbReference>
<dbReference type="InterPro" id="IPR004244">
    <property type="entry name" value="Transposase_22"/>
</dbReference>
<organism evidence="3 4">
    <name type="scientific">Mugilogobius chulae</name>
    <name type="common">yellowstripe goby</name>
    <dbReference type="NCBI Taxonomy" id="88201"/>
    <lineage>
        <taxon>Eukaryota</taxon>
        <taxon>Metazoa</taxon>
        <taxon>Chordata</taxon>
        <taxon>Craniata</taxon>
        <taxon>Vertebrata</taxon>
        <taxon>Euteleostomi</taxon>
        <taxon>Actinopterygii</taxon>
        <taxon>Neopterygii</taxon>
        <taxon>Teleostei</taxon>
        <taxon>Neoteleostei</taxon>
        <taxon>Acanthomorphata</taxon>
        <taxon>Gobiaria</taxon>
        <taxon>Gobiiformes</taxon>
        <taxon>Gobioidei</taxon>
        <taxon>Gobiidae</taxon>
        <taxon>Gobionellinae</taxon>
        <taxon>Mugilogobius</taxon>
    </lineage>
</organism>
<name>A0AAW0MLG7_9GOBI</name>
<evidence type="ECO:0000256" key="2">
    <source>
        <dbReference type="SAM" id="MobiDB-lite"/>
    </source>
</evidence>
<protein>
    <submittedName>
        <fullName evidence="3">Uncharacterized protein</fullName>
    </submittedName>
</protein>
<dbReference type="EMBL" id="JBBPFD010000164">
    <property type="protein sequence ID" value="KAK7879976.1"/>
    <property type="molecule type" value="Genomic_DNA"/>
</dbReference>